<evidence type="ECO:0008006" key="2">
    <source>
        <dbReference type="Google" id="ProtNLM"/>
    </source>
</evidence>
<accession>A0A7V4LDT8</accession>
<name>A0A7V4LDT8_9BACT</name>
<dbReference type="EMBL" id="DSXI01000686">
    <property type="protein sequence ID" value="HGS06331.1"/>
    <property type="molecule type" value="Genomic_DNA"/>
</dbReference>
<comment type="caution">
    <text evidence="1">The sequence shown here is derived from an EMBL/GenBank/DDBJ whole genome shotgun (WGS) entry which is preliminary data.</text>
</comment>
<sequence length="164" mass="19074">MTATEEYIAKLAQMKPGELGLLRTHAGQGLDESVDGFDLFTGLWWPLRQKNERAPRREVAWLIAKLYACRPIPHSPGETLARQLSQCQPHKEKERFTQRFDRMLAKPLGKLEPHLRWALDLLAAKNLKLDWVKLTDDLSIWERESKRLEWAKQFLASEKEEAPC</sequence>
<proteinExistence type="predicted"/>
<dbReference type="Gene3D" id="1.10.520.40">
    <property type="entry name" value="CRISPR-associated protein Cse2"/>
    <property type="match status" value="1"/>
</dbReference>
<reference evidence="1" key="1">
    <citation type="journal article" date="2020" name="mSystems">
        <title>Genome- and Community-Level Interaction Insights into Carbon Utilization and Element Cycling Functions of Hydrothermarchaeota in Hydrothermal Sediment.</title>
        <authorList>
            <person name="Zhou Z."/>
            <person name="Liu Y."/>
            <person name="Xu W."/>
            <person name="Pan J."/>
            <person name="Luo Z.H."/>
            <person name="Li M."/>
        </authorList>
    </citation>
    <scope>NUCLEOTIDE SEQUENCE [LARGE SCALE GENOMIC DNA]</scope>
    <source>
        <strain evidence="1">SpSt-548</strain>
    </source>
</reference>
<dbReference type="InterPro" id="IPR013382">
    <property type="entry name" value="CRISPR-assoc_prot_Cse2"/>
</dbReference>
<protein>
    <recommendedName>
        <fullName evidence="2">Type I-E CRISPR-associated protein Cse2/CasB</fullName>
    </recommendedName>
</protein>
<gene>
    <name evidence="1" type="ORF">ENT08_11465</name>
</gene>
<dbReference type="InterPro" id="IPR038287">
    <property type="entry name" value="Cse2_sf"/>
</dbReference>
<dbReference type="NCBIfam" id="TIGR02548">
    <property type="entry name" value="casB_cse2"/>
    <property type="match status" value="1"/>
</dbReference>
<dbReference type="Pfam" id="PF09485">
    <property type="entry name" value="CRISPR_Cse2"/>
    <property type="match status" value="1"/>
</dbReference>
<dbReference type="AlphaFoldDB" id="A0A7V4LDT8"/>
<organism evidence="1">
    <name type="scientific">Desulfobacca acetoxidans</name>
    <dbReference type="NCBI Taxonomy" id="60893"/>
    <lineage>
        <taxon>Bacteria</taxon>
        <taxon>Pseudomonadati</taxon>
        <taxon>Thermodesulfobacteriota</taxon>
        <taxon>Desulfobaccia</taxon>
        <taxon>Desulfobaccales</taxon>
        <taxon>Desulfobaccaceae</taxon>
        <taxon>Desulfobacca</taxon>
    </lineage>
</organism>
<evidence type="ECO:0000313" key="1">
    <source>
        <dbReference type="EMBL" id="HGS06331.1"/>
    </source>
</evidence>